<sequence>MLPATSAPADDVLLALLDVSLTGVIIFRPVYAAGDPATITDLEYVHLNPAAQRMLQLPERPTGSFLTLYPNAAEAGIFAFYRDTFLSAESRRYGVNYQADGLDNYFHLAARRAGDQLVVSFTDTAEQSRSAVEEALRESQAREHAARAETEVQRQRFYDVLMQLPAQVALHEGPEQVFTLVNPDYKRIANGRDLVGQPIREAWPELASHGILDVLDEVYQTGEPFIASALPVQADFTRTGQLEQVYYDFFFLALRNAQGQITGVLNFSYDVTAQVQARQQAEQLNQELETRVQQRTQEAEAARAEADEQRNRMVRLFGQAPAQINLFFGPDHVWTLVHPRTQELLPNRTLLGRPRRQALPELPEEQHEPFDRVYRTGKPVHVLESSRHLDRFDNGESHEEYFDVTFQPKFAATGQVEGVMSFAINVTERVRARQQAEALQAEVLAAARRQAQEREALFHILADTPAAVALLRGPEHRFEYVNAAYQQLFPDRQLTGKSVAEALPETREAGFLNELDRVYRTGDTFFGQELPMRLEPTDGRPVQQVYYTFTYQAYRENSQIAGISIFAFDVTEQVQARQQREAERQQLHHLFMEAPTPIVILDGPTLVFQLVNPAYQRIFPGRGLLGRALLDALPEVRDSPVPDLLRQVYESGETYVAQELPLMLSRHDGAPLEQMYWTFTYQARRNTEGAVDGVLVFAHEVTDQVQARGVVEESGQQARALAQELADSNQQLIRTNVDLDNFIYTASHDLKSPISNIEGLLYLLQEELPAEVAQGAEVSPTLARMLEAVERFKRTIDHLTEVSKLQKEHAPATTSVNLAAVVEDVRQDLLPLLQAAGAKLFIDVSVLPPVQFAEKNLRSIVYNLLSNAVKYRHPNRTPHVDVRAHVRPGHTVLEVHDNGLGLDPAHLPRLFTMFQRFHDHVEGTGIGLYMVKRMVENAGGRIEVHSQLGAGTTFFVFLPHTASPVGHSFPAFLP</sequence>
<keyword evidence="3" id="KW-0597">Phosphoprotein</keyword>
<dbReference type="InterPro" id="IPR003594">
    <property type="entry name" value="HATPase_dom"/>
</dbReference>
<reference evidence="9" key="1">
    <citation type="journal article" date="2019" name="Int. J. Syst. Evol. Microbiol.">
        <title>The Global Catalogue of Microorganisms (GCM) 10K type strain sequencing project: providing services to taxonomists for standard genome sequencing and annotation.</title>
        <authorList>
            <consortium name="The Broad Institute Genomics Platform"/>
            <consortium name="The Broad Institute Genome Sequencing Center for Infectious Disease"/>
            <person name="Wu L."/>
            <person name="Ma J."/>
        </authorList>
    </citation>
    <scope>NUCLEOTIDE SEQUENCE [LARGE SCALE GENOMIC DNA]</scope>
    <source>
        <strain evidence="9">JCM 17225</strain>
    </source>
</reference>
<evidence type="ECO:0000256" key="6">
    <source>
        <dbReference type="SAM" id="Coils"/>
    </source>
</evidence>
<dbReference type="InterPro" id="IPR003661">
    <property type="entry name" value="HisK_dim/P_dom"/>
</dbReference>
<dbReference type="Pfam" id="PF08448">
    <property type="entry name" value="PAS_4"/>
    <property type="match status" value="4"/>
</dbReference>
<comment type="caution">
    <text evidence="8">The sequence shown here is derived from an EMBL/GenBank/DDBJ whole genome shotgun (WGS) entry which is preliminary data.</text>
</comment>
<organism evidence="8 9">
    <name type="scientific">Hymenobacter glaciei</name>
    <dbReference type="NCBI Taxonomy" id="877209"/>
    <lineage>
        <taxon>Bacteria</taxon>
        <taxon>Pseudomonadati</taxon>
        <taxon>Bacteroidota</taxon>
        <taxon>Cytophagia</taxon>
        <taxon>Cytophagales</taxon>
        <taxon>Hymenobacteraceae</taxon>
        <taxon>Hymenobacter</taxon>
    </lineage>
</organism>
<dbReference type="PANTHER" id="PTHR43304">
    <property type="entry name" value="PHYTOCHROME-LIKE PROTEIN CPH1"/>
    <property type="match status" value="1"/>
</dbReference>
<dbReference type="EC" id="2.7.13.3" evidence="2"/>
<keyword evidence="4" id="KW-0808">Transferase</keyword>
<dbReference type="SMART" id="SM00091">
    <property type="entry name" value="PAS"/>
    <property type="match status" value="2"/>
</dbReference>
<dbReference type="InterPro" id="IPR036890">
    <property type="entry name" value="HATPase_C_sf"/>
</dbReference>
<dbReference type="SUPFAM" id="SSF47384">
    <property type="entry name" value="Homodimeric domain of signal transducing histidine kinase"/>
    <property type="match status" value="1"/>
</dbReference>
<evidence type="ECO:0000256" key="4">
    <source>
        <dbReference type="ARBA" id="ARBA00022679"/>
    </source>
</evidence>
<dbReference type="InterPro" id="IPR004358">
    <property type="entry name" value="Sig_transdc_His_kin-like_C"/>
</dbReference>
<dbReference type="Pfam" id="PF02518">
    <property type="entry name" value="HATPase_c"/>
    <property type="match status" value="1"/>
</dbReference>
<dbReference type="SMART" id="SM00388">
    <property type="entry name" value="HisKA"/>
    <property type="match status" value="1"/>
</dbReference>
<dbReference type="RefSeq" id="WP_345057720.1">
    <property type="nucleotide sequence ID" value="NZ_BAABDK010000029.1"/>
</dbReference>
<dbReference type="Proteomes" id="UP001501469">
    <property type="component" value="Unassembled WGS sequence"/>
</dbReference>
<dbReference type="InterPro" id="IPR005467">
    <property type="entry name" value="His_kinase_dom"/>
</dbReference>
<dbReference type="PRINTS" id="PR00344">
    <property type="entry name" value="BCTRLSENSOR"/>
</dbReference>
<keyword evidence="6" id="KW-0175">Coiled coil</keyword>
<dbReference type="PROSITE" id="PS50109">
    <property type="entry name" value="HIS_KIN"/>
    <property type="match status" value="1"/>
</dbReference>
<gene>
    <name evidence="8" type="ORF">GCM10022409_38170</name>
</gene>
<dbReference type="Gene3D" id="3.30.450.20">
    <property type="entry name" value="PAS domain"/>
    <property type="match status" value="4"/>
</dbReference>
<dbReference type="SUPFAM" id="SSF55874">
    <property type="entry name" value="ATPase domain of HSP90 chaperone/DNA topoisomerase II/histidine kinase"/>
    <property type="match status" value="1"/>
</dbReference>
<dbReference type="SMART" id="SM00387">
    <property type="entry name" value="HATPase_c"/>
    <property type="match status" value="1"/>
</dbReference>
<dbReference type="EMBL" id="BAABDK010000029">
    <property type="protein sequence ID" value="GAA4048143.1"/>
    <property type="molecule type" value="Genomic_DNA"/>
</dbReference>
<dbReference type="Gene3D" id="3.30.565.10">
    <property type="entry name" value="Histidine kinase-like ATPase, C-terminal domain"/>
    <property type="match status" value="1"/>
</dbReference>
<dbReference type="SUPFAM" id="SSF55785">
    <property type="entry name" value="PYP-like sensor domain (PAS domain)"/>
    <property type="match status" value="2"/>
</dbReference>
<evidence type="ECO:0000256" key="3">
    <source>
        <dbReference type="ARBA" id="ARBA00022553"/>
    </source>
</evidence>
<evidence type="ECO:0000256" key="1">
    <source>
        <dbReference type="ARBA" id="ARBA00000085"/>
    </source>
</evidence>
<dbReference type="InterPro" id="IPR052162">
    <property type="entry name" value="Sensor_kinase/Photoreceptor"/>
</dbReference>
<dbReference type="InterPro" id="IPR000014">
    <property type="entry name" value="PAS"/>
</dbReference>
<name>A0ABP7UNF3_9BACT</name>
<dbReference type="Gene3D" id="1.10.287.130">
    <property type="match status" value="1"/>
</dbReference>
<evidence type="ECO:0000256" key="5">
    <source>
        <dbReference type="ARBA" id="ARBA00022777"/>
    </source>
</evidence>
<evidence type="ECO:0000259" key="7">
    <source>
        <dbReference type="PROSITE" id="PS50109"/>
    </source>
</evidence>
<keyword evidence="5" id="KW-0418">Kinase</keyword>
<evidence type="ECO:0000313" key="8">
    <source>
        <dbReference type="EMBL" id="GAA4048143.1"/>
    </source>
</evidence>
<feature type="domain" description="Histidine kinase" evidence="7">
    <location>
        <begin position="745"/>
        <end position="962"/>
    </location>
</feature>
<dbReference type="InterPro" id="IPR036097">
    <property type="entry name" value="HisK_dim/P_sf"/>
</dbReference>
<dbReference type="PANTHER" id="PTHR43304:SF1">
    <property type="entry name" value="PAC DOMAIN-CONTAINING PROTEIN"/>
    <property type="match status" value="1"/>
</dbReference>
<proteinExistence type="predicted"/>
<evidence type="ECO:0000256" key="2">
    <source>
        <dbReference type="ARBA" id="ARBA00012438"/>
    </source>
</evidence>
<dbReference type="Pfam" id="PF00512">
    <property type="entry name" value="HisKA"/>
    <property type="match status" value="1"/>
</dbReference>
<comment type="catalytic activity">
    <reaction evidence="1">
        <text>ATP + protein L-histidine = ADP + protein N-phospho-L-histidine.</text>
        <dbReference type="EC" id="2.7.13.3"/>
    </reaction>
</comment>
<dbReference type="InterPro" id="IPR013656">
    <property type="entry name" value="PAS_4"/>
</dbReference>
<accession>A0ABP7UNF3</accession>
<feature type="coiled-coil region" evidence="6">
    <location>
        <begin position="271"/>
        <end position="319"/>
    </location>
</feature>
<evidence type="ECO:0000313" key="9">
    <source>
        <dbReference type="Proteomes" id="UP001501469"/>
    </source>
</evidence>
<keyword evidence="9" id="KW-1185">Reference proteome</keyword>
<dbReference type="CDD" id="cd00082">
    <property type="entry name" value="HisKA"/>
    <property type="match status" value="1"/>
</dbReference>
<protein>
    <recommendedName>
        <fullName evidence="2">histidine kinase</fullName>
        <ecNumber evidence="2">2.7.13.3</ecNumber>
    </recommendedName>
</protein>
<dbReference type="InterPro" id="IPR035965">
    <property type="entry name" value="PAS-like_dom_sf"/>
</dbReference>